<evidence type="ECO:0000256" key="1">
    <source>
        <dbReference type="SAM" id="MobiDB-lite"/>
    </source>
</evidence>
<dbReference type="EMBL" id="CP020474">
    <property type="protein sequence ID" value="ARE82559.1"/>
    <property type="molecule type" value="Genomic_DNA"/>
</dbReference>
<dbReference type="KEGG" id="rmm:ROSMUCSMR3_01064"/>
<dbReference type="InterPro" id="IPR002711">
    <property type="entry name" value="HNH"/>
</dbReference>
<dbReference type="GO" id="GO:0004519">
    <property type="term" value="F:endonuclease activity"/>
    <property type="evidence" value="ECO:0007669"/>
    <property type="project" value="UniProtKB-KW"/>
</dbReference>
<keyword evidence="3" id="KW-0378">Hydrolase</keyword>
<dbReference type="Proteomes" id="UP000192273">
    <property type="component" value="Chromosome"/>
</dbReference>
<sequence length="224" mass="25562">MTIYSEVRTGSGARSGTCAPNDRGERTVSQMDGDFRTEFVREPASLRHFPALVLNADYRPLSYYPLSLWTWQEAVKAAWSDRVDIVAEYDHWVRSPSTVIRIPSVIVLKDYVKPQKRVAFTRFNLFLRDDFMCQYCGSKGDLTFDHVVPRASGGVTSWENVVAACSPCNLRKGSKSLRQSGLSLRKPPRMPGAEQLRNQGRKFPPNHLHDSWLDYLYWDAELDA</sequence>
<gene>
    <name evidence="3" type="ORF">ROSMUCSMR3_01064</name>
</gene>
<proteinExistence type="predicted"/>
<dbReference type="PANTHER" id="PTHR33877">
    <property type="entry name" value="SLL1193 PROTEIN"/>
    <property type="match status" value="1"/>
</dbReference>
<keyword evidence="4" id="KW-1185">Reference proteome</keyword>
<accession>A0A1V0RL98</accession>
<feature type="region of interest" description="Disordered" evidence="1">
    <location>
        <begin position="1"/>
        <end position="24"/>
    </location>
</feature>
<protein>
    <submittedName>
        <fullName evidence="3">HNH endonuclease</fullName>
    </submittedName>
</protein>
<dbReference type="InterPro" id="IPR052892">
    <property type="entry name" value="NA-targeting_endonuclease"/>
</dbReference>
<dbReference type="AlphaFoldDB" id="A0A1V0RL98"/>
<feature type="domain" description="HNH nuclease" evidence="2">
    <location>
        <begin position="120"/>
        <end position="170"/>
    </location>
</feature>
<dbReference type="SMART" id="SM00507">
    <property type="entry name" value="HNHc"/>
    <property type="match status" value="1"/>
</dbReference>
<dbReference type="Gene3D" id="1.10.30.50">
    <property type="match status" value="1"/>
</dbReference>
<feature type="region of interest" description="Disordered" evidence="1">
    <location>
        <begin position="178"/>
        <end position="202"/>
    </location>
</feature>
<name>A0A1V0RL98_9RHOB</name>
<evidence type="ECO:0000313" key="4">
    <source>
        <dbReference type="Proteomes" id="UP000192273"/>
    </source>
</evidence>
<dbReference type="CDD" id="cd00085">
    <property type="entry name" value="HNHc"/>
    <property type="match status" value="1"/>
</dbReference>
<dbReference type="InterPro" id="IPR003615">
    <property type="entry name" value="HNH_nuc"/>
</dbReference>
<evidence type="ECO:0000259" key="2">
    <source>
        <dbReference type="SMART" id="SM00507"/>
    </source>
</evidence>
<evidence type="ECO:0000313" key="3">
    <source>
        <dbReference type="EMBL" id="ARE82559.1"/>
    </source>
</evidence>
<dbReference type="GO" id="GO:0003676">
    <property type="term" value="F:nucleic acid binding"/>
    <property type="evidence" value="ECO:0007669"/>
    <property type="project" value="InterPro"/>
</dbReference>
<reference evidence="3 4" key="1">
    <citation type="submission" date="2017-03" db="EMBL/GenBank/DDBJ databases">
        <title>Genome Sequence of Roseovarius mucosus strain SMR3 Isolated from a culture of the Diatom Skeletonema marinoi.</title>
        <authorList>
            <person name="Topel M."/>
            <person name="Pinder M."/>
            <person name="Johansson O.N."/>
            <person name="Kourtchenko O."/>
            <person name="Godhe A."/>
            <person name="Clarke A.K."/>
        </authorList>
    </citation>
    <scope>NUCLEOTIDE SEQUENCE [LARGE SCALE GENOMIC DNA]</scope>
    <source>
        <strain evidence="3 4">SMR3</strain>
    </source>
</reference>
<dbReference type="PANTHER" id="PTHR33877:SF2">
    <property type="entry name" value="OS07G0170200 PROTEIN"/>
    <property type="match status" value="1"/>
</dbReference>
<organism evidence="3 4">
    <name type="scientific">Roseovarius mucosus</name>
    <dbReference type="NCBI Taxonomy" id="215743"/>
    <lineage>
        <taxon>Bacteria</taxon>
        <taxon>Pseudomonadati</taxon>
        <taxon>Pseudomonadota</taxon>
        <taxon>Alphaproteobacteria</taxon>
        <taxon>Rhodobacterales</taxon>
        <taxon>Roseobacteraceae</taxon>
        <taxon>Roseovarius</taxon>
    </lineage>
</organism>
<keyword evidence="3" id="KW-0255">Endonuclease</keyword>
<dbReference type="GO" id="GO:0008270">
    <property type="term" value="F:zinc ion binding"/>
    <property type="evidence" value="ECO:0007669"/>
    <property type="project" value="InterPro"/>
</dbReference>
<dbReference type="Pfam" id="PF01844">
    <property type="entry name" value="HNH"/>
    <property type="match status" value="1"/>
</dbReference>
<keyword evidence="3" id="KW-0540">Nuclease</keyword>